<feature type="transmembrane region" description="Helical" evidence="8">
    <location>
        <begin position="292"/>
        <end position="312"/>
    </location>
</feature>
<feature type="transmembrane region" description="Helical" evidence="8">
    <location>
        <begin position="462"/>
        <end position="484"/>
    </location>
</feature>
<protein>
    <recommendedName>
        <fullName evidence="11">Sodium/glucose cotransporter 4</fullName>
    </recommendedName>
</protein>
<dbReference type="InterPro" id="IPR001734">
    <property type="entry name" value="Na/solute_symporter"/>
</dbReference>
<dbReference type="PROSITE" id="PS50283">
    <property type="entry name" value="NA_SOLUT_SYMP_3"/>
    <property type="match status" value="1"/>
</dbReference>
<evidence type="ECO:0000256" key="3">
    <source>
        <dbReference type="ARBA" id="ARBA00022692"/>
    </source>
</evidence>
<evidence type="ECO:0000256" key="1">
    <source>
        <dbReference type="ARBA" id="ARBA00004141"/>
    </source>
</evidence>
<dbReference type="InterPro" id="IPR038377">
    <property type="entry name" value="Na/Glc_symporter_sf"/>
</dbReference>
<dbReference type="PANTHER" id="PTHR11819">
    <property type="entry name" value="SOLUTE CARRIER FAMILY 5"/>
    <property type="match status" value="1"/>
</dbReference>
<feature type="transmembrane region" description="Helical" evidence="8">
    <location>
        <begin position="189"/>
        <end position="210"/>
    </location>
</feature>
<feature type="transmembrane region" description="Helical" evidence="8">
    <location>
        <begin position="158"/>
        <end position="177"/>
    </location>
</feature>
<dbReference type="Proteomes" id="UP000005408">
    <property type="component" value="Unassembled WGS sequence"/>
</dbReference>
<feature type="transmembrane region" description="Helical" evidence="8">
    <location>
        <begin position="12"/>
        <end position="31"/>
    </location>
</feature>
<dbReference type="EnsemblMetazoa" id="G24546.1">
    <property type="protein sequence ID" value="G24546.1:cds"/>
    <property type="gene ID" value="G24546"/>
</dbReference>
<feature type="transmembrane region" description="Helical" evidence="8">
    <location>
        <begin position="67"/>
        <end position="84"/>
    </location>
</feature>
<feature type="transmembrane region" description="Helical" evidence="8">
    <location>
        <begin position="400"/>
        <end position="421"/>
    </location>
</feature>
<comment type="similarity">
    <text evidence="2 6">Belongs to the sodium:solute symporter (SSF) (TC 2.A.21) family.</text>
</comment>
<feature type="region of interest" description="Disordered" evidence="7">
    <location>
        <begin position="551"/>
        <end position="592"/>
    </location>
</feature>
<comment type="subcellular location">
    <subcellularLocation>
        <location evidence="1">Membrane</location>
        <topology evidence="1">Multi-pass membrane protein</topology>
    </subcellularLocation>
</comment>
<feature type="compositionally biased region" description="Acidic residues" evidence="7">
    <location>
        <begin position="580"/>
        <end position="589"/>
    </location>
</feature>
<accession>A0A8W8KQR9</accession>
<proteinExistence type="inferred from homology"/>
<evidence type="ECO:0000256" key="5">
    <source>
        <dbReference type="ARBA" id="ARBA00023136"/>
    </source>
</evidence>
<feature type="compositionally biased region" description="Basic and acidic residues" evidence="7">
    <location>
        <begin position="551"/>
        <end position="579"/>
    </location>
</feature>
<evidence type="ECO:0000313" key="9">
    <source>
        <dbReference type="EnsemblMetazoa" id="G24546.1:cds"/>
    </source>
</evidence>
<feature type="transmembrane region" description="Helical" evidence="8">
    <location>
        <begin position="433"/>
        <end position="455"/>
    </location>
</feature>
<dbReference type="NCBIfam" id="TIGR00813">
    <property type="entry name" value="sss"/>
    <property type="match status" value="1"/>
</dbReference>
<feature type="transmembrane region" description="Helical" evidence="8">
    <location>
        <begin position="124"/>
        <end position="152"/>
    </location>
</feature>
<keyword evidence="3 8" id="KW-0812">Transmembrane</keyword>
<evidence type="ECO:0000256" key="6">
    <source>
        <dbReference type="RuleBase" id="RU362091"/>
    </source>
</evidence>
<keyword evidence="5 8" id="KW-0472">Membrane</keyword>
<dbReference type="GO" id="GO:0005886">
    <property type="term" value="C:plasma membrane"/>
    <property type="evidence" value="ECO:0007669"/>
    <property type="project" value="TreeGrafter"/>
</dbReference>
<reference evidence="9" key="1">
    <citation type="submission" date="2022-08" db="UniProtKB">
        <authorList>
            <consortium name="EnsemblMetazoa"/>
        </authorList>
    </citation>
    <scope>IDENTIFICATION</scope>
    <source>
        <strain evidence="9">05x7-T-G4-1.051#20</strain>
    </source>
</reference>
<evidence type="ECO:0000256" key="7">
    <source>
        <dbReference type="SAM" id="MobiDB-lite"/>
    </source>
</evidence>
<dbReference type="Pfam" id="PF00474">
    <property type="entry name" value="SSF"/>
    <property type="match status" value="1"/>
</dbReference>
<evidence type="ECO:0000256" key="2">
    <source>
        <dbReference type="ARBA" id="ARBA00006434"/>
    </source>
</evidence>
<evidence type="ECO:0000256" key="4">
    <source>
        <dbReference type="ARBA" id="ARBA00022989"/>
    </source>
</evidence>
<dbReference type="GO" id="GO:0005412">
    <property type="term" value="F:D-glucose:sodium symporter activity"/>
    <property type="evidence" value="ECO:0007669"/>
    <property type="project" value="TreeGrafter"/>
</dbReference>
<dbReference type="PANTHER" id="PTHR11819:SF195">
    <property type="entry name" value="SODIUM_GLUCOSE COTRANSPORTER 4"/>
    <property type="match status" value="1"/>
</dbReference>
<dbReference type="OrthoDB" id="6132759at2759"/>
<feature type="transmembrane region" description="Helical" evidence="8">
    <location>
        <begin position="504"/>
        <end position="525"/>
    </location>
</feature>
<sequence>MATPGLDHWSDIVVVVIYFIGVLGVGLWTVFRGNRGSVNSYFLAGRSLSWFPVGASLFSSNIGSEHFVGLAGTGAAAGIAMISYEWASMPLVLLLAWLFLPVYISAGVYTLPEFMEKRLGGRRIRIYLSVLALILYIVTKLAVSIFAGALFIQLALGWNMYVSIVALLVITGIYTILGGLKAVMYTDTFQTVVMTLGSFALVGISFHKIGGYNNLKEKYMDAIPSIRNPNSTCGFPRSDAFNIFRDAVTGDNPWPGLLLQSSVGCLWYWCCDQVIVQRSLGAKNLTHAKGGSILAGYLKLLPLFMMIFPGMISRALYPDEVACVDPEECRKVCDNPVGCSNIAYPKLVLELLPYGARGLLMAVMLSAIMSSLTSIFNSSSTIFTMDLWRRMRPQAHERELLIVGRIFILFLCAVSILWIPLVRSSQGGQLFNYIQAVQGYLGTPIGALFFLAVMWKRMTEQGAFWGIAIGHTCGIIRMGIDLAYPAPDCGEPETRPGVLLNVHYTYFGALMICVTSIAIIVISLLTTPRTEEELKGVTWFTRIRGDSLEDNLEMKNSKDNREEPHSEGVNNDAEKQKDESIEEVMDDTSDDRPTWRRWLDQICGMPSKSHSQDDPHIGPEMTQKYLKESPKWKTVLNINAVVGLILTAFLYGFYH</sequence>
<evidence type="ECO:0008006" key="11">
    <source>
        <dbReference type="Google" id="ProtNLM"/>
    </source>
</evidence>
<keyword evidence="4 8" id="KW-1133">Transmembrane helix</keyword>
<evidence type="ECO:0000313" key="10">
    <source>
        <dbReference type="Proteomes" id="UP000005408"/>
    </source>
</evidence>
<evidence type="ECO:0000256" key="8">
    <source>
        <dbReference type="SAM" id="Phobius"/>
    </source>
</evidence>
<dbReference type="AlphaFoldDB" id="A0A8W8KQR9"/>
<feature type="transmembrane region" description="Helical" evidence="8">
    <location>
        <begin position="634"/>
        <end position="654"/>
    </location>
</feature>
<organism evidence="9 10">
    <name type="scientific">Magallana gigas</name>
    <name type="common">Pacific oyster</name>
    <name type="synonym">Crassostrea gigas</name>
    <dbReference type="NCBI Taxonomy" id="29159"/>
    <lineage>
        <taxon>Eukaryota</taxon>
        <taxon>Metazoa</taxon>
        <taxon>Spiralia</taxon>
        <taxon>Lophotrochozoa</taxon>
        <taxon>Mollusca</taxon>
        <taxon>Bivalvia</taxon>
        <taxon>Autobranchia</taxon>
        <taxon>Pteriomorphia</taxon>
        <taxon>Ostreida</taxon>
        <taxon>Ostreoidea</taxon>
        <taxon>Ostreidae</taxon>
        <taxon>Magallana</taxon>
    </lineage>
</organism>
<keyword evidence="10" id="KW-1185">Reference proteome</keyword>
<name>A0A8W8KQR9_MAGGI</name>
<feature type="transmembrane region" description="Helical" evidence="8">
    <location>
        <begin position="90"/>
        <end position="112"/>
    </location>
</feature>
<dbReference type="Gene3D" id="1.20.1730.10">
    <property type="entry name" value="Sodium/glucose cotransporter"/>
    <property type="match status" value="1"/>
</dbReference>
<feature type="transmembrane region" description="Helical" evidence="8">
    <location>
        <begin position="359"/>
        <end position="379"/>
    </location>
</feature>